<dbReference type="InterPro" id="IPR050336">
    <property type="entry name" value="Chromosome_partition/occlusion"/>
</dbReference>
<feature type="domain" description="ParB-like N-terminal" evidence="2">
    <location>
        <begin position="4"/>
        <end position="103"/>
    </location>
</feature>
<dbReference type="AlphaFoldDB" id="A0A0B8ZHW4"/>
<evidence type="ECO:0000259" key="2">
    <source>
        <dbReference type="SMART" id="SM00470"/>
    </source>
</evidence>
<comment type="caution">
    <text evidence="3">The sequence shown here is derived from an EMBL/GenBank/DDBJ whole genome shotgun (WGS) entry which is preliminary data.</text>
</comment>
<organism evidence="3 4">
    <name type="scientific">Novosphingobium subterraneum</name>
    <dbReference type="NCBI Taxonomy" id="48936"/>
    <lineage>
        <taxon>Bacteria</taxon>
        <taxon>Pseudomonadati</taxon>
        <taxon>Pseudomonadota</taxon>
        <taxon>Alphaproteobacteria</taxon>
        <taxon>Sphingomonadales</taxon>
        <taxon>Sphingomonadaceae</taxon>
        <taxon>Novosphingobium</taxon>
    </lineage>
</organism>
<accession>A0A0B8ZHW4</accession>
<dbReference type="PANTHER" id="PTHR33375:SF7">
    <property type="entry name" value="CHROMOSOME 2-PARTITIONING PROTEIN PARB-RELATED"/>
    <property type="match status" value="1"/>
</dbReference>
<dbReference type="EMBL" id="JRVC01000011">
    <property type="protein sequence ID" value="KHS45899.1"/>
    <property type="molecule type" value="Genomic_DNA"/>
</dbReference>
<dbReference type="InterPro" id="IPR036086">
    <property type="entry name" value="ParB/Sulfiredoxin_sf"/>
</dbReference>
<dbReference type="GO" id="GO:0005694">
    <property type="term" value="C:chromosome"/>
    <property type="evidence" value="ECO:0007669"/>
    <property type="project" value="TreeGrafter"/>
</dbReference>
<dbReference type="PANTHER" id="PTHR33375">
    <property type="entry name" value="CHROMOSOME-PARTITIONING PROTEIN PARB-RELATED"/>
    <property type="match status" value="1"/>
</dbReference>
<name>A0A0B8ZHW4_9SPHN</name>
<evidence type="ECO:0000256" key="1">
    <source>
        <dbReference type="SAM" id="MobiDB-lite"/>
    </source>
</evidence>
<dbReference type="SMART" id="SM00470">
    <property type="entry name" value="ParB"/>
    <property type="match status" value="1"/>
</dbReference>
<feature type="region of interest" description="Disordered" evidence="1">
    <location>
        <begin position="570"/>
        <end position="603"/>
    </location>
</feature>
<dbReference type="Gene3D" id="1.10.10.2830">
    <property type="match status" value="1"/>
</dbReference>
<proteinExistence type="predicted"/>
<protein>
    <submittedName>
        <fullName evidence="3">ParB-like protein</fullName>
    </submittedName>
</protein>
<reference evidence="3 4" key="1">
    <citation type="submission" date="2014-10" db="EMBL/GenBank/DDBJ databases">
        <title>Draft genome sequence of Novosphingobium subterraneum DSM 12447.</title>
        <authorList>
            <person name="Gan H.M."/>
            <person name="Gan H.Y."/>
            <person name="Savka M.A."/>
        </authorList>
    </citation>
    <scope>NUCLEOTIDE SEQUENCE [LARGE SCALE GENOMIC DNA]</scope>
    <source>
        <strain evidence="3 4">DSM 12447</strain>
    </source>
</reference>
<dbReference type="InterPro" id="IPR003115">
    <property type="entry name" value="ParB_N"/>
</dbReference>
<dbReference type="PATRIC" id="fig|48936.3.peg.2514"/>
<dbReference type="Proteomes" id="UP000031338">
    <property type="component" value="Unassembled WGS sequence"/>
</dbReference>
<dbReference type="RefSeq" id="WP_017499953.1">
    <property type="nucleotide sequence ID" value="NZ_JRVC01000011.1"/>
</dbReference>
<dbReference type="SUPFAM" id="SSF110849">
    <property type="entry name" value="ParB/Sulfiredoxin"/>
    <property type="match status" value="1"/>
</dbReference>
<dbReference type="SUPFAM" id="SSF109709">
    <property type="entry name" value="KorB DNA-binding domain-like"/>
    <property type="match status" value="1"/>
</dbReference>
<sequence length="603" mass="66029">MKLDFIDHSKLVPSKVNMRHGPKPPDVGDILPSIRKRGVIVPLIVRPQAGNDNGVHEIVAGRRRWTANAIALVEGIDHGPLPVAILDAGDDADAIEASLLENTRLDPDEVTRWETFARLVKEGRDIADISATFGIPELGVKRILALGNLLPRIRDLYRKEKINAATVRHLTLASKQQQKAWLALYDDDDAYCPTGQQLKAWLFGGQSIKVEHALFDVDASGLAIVADLFGEDRYFADADAFWTAQNAVIDARKEDYLDAGWFDVVIVPPGEYFYRYEFAKAPKRKGGRVYIDVRESGEVEVHEGYVTSKEAKRLERGEAIETGPKVPRPEVTSTMQTYINLHRHAAVRASLTRHPKVALRLMVAHVIVGSPLWTVKPEPQTARNDDVRESVETCRAETDFDAKRRAVLDLLGFSPEEPTVTGGNGDDFGLVGVFLRLLDVPDRAVMDVIVIVMGETLASGSAAIEAVGGEIGVDMARYWQADDAFFECVRDKEVLTRIVAEVAGEPVAAANAKEPGKVLKRIVRDHLEGANGRPKVEGWVPKWMAFPPATYTARGGVGTVAAHAKVLAARPDREPEPTGPGAVIALPAPAKAEPQEQPEREAA</sequence>
<evidence type="ECO:0000313" key="4">
    <source>
        <dbReference type="Proteomes" id="UP000031338"/>
    </source>
</evidence>
<evidence type="ECO:0000313" key="3">
    <source>
        <dbReference type="EMBL" id="KHS45899.1"/>
    </source>
</evidence>
<gene>
    <name evidence="3" type="ORF">NJ75_02506</name>
</gene>
<dbReference type="Pfam" id="PF02195">
    <property type="entry name" value="ParB_N"/>
    <property type="match status" value="1"/>
</dbReference>
<feature type="compositionally biased region" description="Basic and acidic residues" evidence="1">
    <location>
        <begin position="593"/>
        <end position="603"/>
    </location>
</feature>
<keyword evidence="4" id="KW-1185">Reference proteome</keyword>
<dbReference type="Gene3D" id="3.90.1530.30">
    <property type="match status" value="1"/>
</dbReference>
<dbReference type="GO" id="GO:0007059">
    <property type="term" value="P:chromosome segregation"/>
    <property type="evidence" value="ECO:0007669"/>
    <property type="project" value="TreeGrafter"/>
</dbReference>
<dbReference type="STRING" id="48936.NJ75_02506"/>